<sequence>MPKSIKTTGGSNDSTKSPTAKRFELPVLDFKFGSLTEGTNIPAPLPSPKEEAPPPPKKQVPAPEPVKPTKPVLKEEEETNGHVNGTSTMTEERKSKRSSGWFRRLRHHESDNKRVSQQFAPAPPTPKPAGPPPPMIPELSALETKVDTNIGDDIFKGIK</sequence>
<keyword evidence="3" id="KW-1185">Reference proteome</keyword>
<evidence type="ECO:0000313" key="2">
    <source>
        <dbReference type="EMBL" id="EMR69665.1"/>
    </source>
</evidence>
<evidence type="ECO:0000256" key="1">
    <source>
        <dbReference type="SAM" id="MobiDB-lite"/>
    </source>
</evidence>
<feature type="compositionally biased region" description="Pro residues" evidence="1">
    <location>
        <begin position="43"/>
        <end position="68"/>
    </location>
</feature>
<dbReference type="EMBL" id="KB706039">
    <property type="protein sequence ID" value="EMR69665.1"/>
    <property type="molecule type" value="Genomic_DNA"/>
</dbReference>
<accession>M7TSP7</accession>
<feature type="region of interest" description="Disordered" evidence="1">
    <location>
        <begin position="1"/>
        <end position="138"/>
    </location>
</feature>
<dbReference type="KEGG" id="ela:UCREL1_3305"/>
<protein>
    <submittedName>
        <fullName evidence="2">Uncharacterized protein</fullName>
    </submittedName>
</protein>
<evidence type="ECO:0000313" key="3">
    <source>
        <dbReference type="Proteomes" id="UP000012174"/>
    </source>
</evidence>
<dbReference type="OrthoDB" id="5380416at2759"/>
<organism evidence="2 3">
    <name type="scientific">Eutypa lata (strain UCR-EL1)</name>
    <name type="common">Grapevine dieback disease fungus</name>
    <name type="synonym">Eutypa armeniacae</name>
    <dbReference type="NCBI Taxonomy" id="1287681"/>
    <lineage>
        <taxon>Eukaryota</taxon>
        <taxon>Fungi</taxon>
        <taxon>Dikarya</taxon>
        <taxon>Ascomycota</taxon>
        <taxon>Pezizomycotina</taxon>
        <taxon>Sordariomycetes</taxon>
        <taxon>Xylariomycetidae</taxon>
        <taxon>Xylariales</taxon>
        <taxon>Diatrypaceae</taxon>
        <taxon>Eutypa</taxon>
    </lineage>
</organism>
<dbReference type="Proteomes" id="UP000012174">
    <property type="component" value="Unassembled WGS sequence"/>
</dbReference>
<feature type="compositionally biased region" description="Pro residues" evidence="1">
    <location>
        <begin position="121"/>
        <end position="136"/>
    </location>
</feature>
<dbReference type="HOGENOM" id="CLU_071100_0_0_1"/>
<proteinExistence type="predicted"/>
<dbReference type="AlphaFoldDB" id="M7TSP7"/>
<feature type="compositionally biased region" description="Polar residues" evidence="1">
    <location>
        <begin position="1"/>
        <end position="18"/>
    </location>
</feature>
<name>M7TSP7_EUTLA</name>
<reference evidence="3" key="1">
    <citation type="journal article" date="2013" name="Genome Announc.">
        <title>Draft genome sequence of the grapevine dieback fungus Eutypa lata UCR-EL1.</title>
        <authorList>
            <person name="Blanco-Ulate B."/>
            <person name="Rolshausen P.E."/>
            <person name="Cantu D."/>
        </authorList>
    </citation>
    <scope>NUCLEOTIDE SEQUENCE [LARGE SCALE GENOMIC DNA]</scope>
    <source>
        <strain evidence="3">UCR-EL1</strain>
    </source>
</reference>
<gene>
    <name evidence="2" type="ORF">UCREL1_3305</name>
</gene>